<evidence type="ECO:0000256" key="1">
    <source>
        <dbReference type="SAM" id="MobiDB-lite"/>
    </source>
</evidence>
<proteinExistence type="predicted"/>
<sequence length="251" mass="28185">MQEQDREAFHAGLIHDVSPRTIAPSLGRRVVGIEKIDRDTQFTRCIPCESKIQMPSAHAAIVLSSLLEETERSRSSVVAKERKMAVHTETDIENEMGSSERRFDDQMILLGCGILMQASGGRSIVPRSSEGNPMLDDTRAGPEASRVVEVLLLKDEELWTETVGESGEDIAQDPLFWVRADRLGKSAARLKIIRTSQFSSDKHKLRTHEDSEKATYSNDSTAKKSETRAKKFRRCHSRHSRSQSNQHARAT</sequence>
<organism evidence="2 3">
    <name type="scientific">Ramularia collo-cygni</name>
    <dbReference type="NCBI Taxonomy" id="112498"/>
    <lineage>
        <taxon>Eukaryota</taxon>
        <taxon>Fungi</taxon>
        <taxon>Dikarya</taxon>
        <taxon>Ascomycota</taxon>
        <taxon>Pezizomycotina</taxon>
        <taxon>Dothideomycetes</taxon>
        <taxon>Dothideomycetidae</taxon>
        <taxon>Mycosphaerellales</taxon>
        <taxon>Mycosphaerellaceae</taxon>
        <taxon>Ramularia</taxon>
    </lineage>
</organism>
<dbReference type="Proteomes" id="UP000225277">
    <property type="component" value="Unassembled WGS sequence"/>
</dbReference>
<feature type="compositionally biased region" description="Basic residues" evidence="1">
    <location>
        <begin position="230"/>
        <end position="241"/>
    </location>
</feature>
<accession>A0A2D3VQW2</accession>
<dbReference type="RefSeq" id="XP_023632477.1">
    <property type="nucleotide sequence ID" value="XM_023776709.1"/>
</dbReference>
<gene>
    <name evidence="2" type="ORF">RCC_11488</name>
</gene>
<dbReference type="EMBL" id="FJUY01000032">
    <property type="protein sequence ID" value="CZT25819.1"/>
    <property type="molecule type" value="Genomic_DNA"/>
</dbReference>
<dbReference type="GeneID" id="35606505"/>
<keyword evidence="3" id="KW-1185">Reference proteome</keyword>
<name>A0A2D3VQW2_9PEZI</name>
<evidence type="ECO:0000313" key="3">
    <source>
        <dbReference type="Proteomes" id="UP000225277"/>
    </source>
</evidence>
<feature type="compositionally biased region" description="Low complexity" evidence="1">
    <location>
        <begin position="242"/>
        <end position="251"/>
    </location>
</feature>
<feature type="region of interest" description="Disordered" evidence="1">
    <location>
        <begin position="199"/>
        <end position="251"/>
    </location>
</feature>
<evidence type="ECO:0000313" key="2">
    <source>
        <dbReference type="EMBL" id="CZT25819.1"/>
    </source>
</evidence>
<dbReference type="AlphaFoldDB" id="A0A2D3VQW2"/>
<protein>
    <submittedName>
        <fullName evidence="2">Uncharacterized protein</fullName>
    </submittedName>
</protein>
<reference evidence="2 3" key="1">
    <citation type="submission" date="2016-03" db="EMBL/GenBank/DDBJ databases">
        <authorList>
            <person name="Ploux O."/>
        </authorList>
    </citation>
    <scope>NUCLEOTIDE SEQUENCE [LARGE SCALE GENOMIC DNA]</scope>
    <source>
        <strain evidence="2 3">URUG2</strain>
    </source>
</reference>